<reference evidence="2" key="1">
    <citation type="journal article" date="2017" name="Nature">
        <title>The genome of Chenopodium quinoa.</title>
        <authorList>
            <person name="Jarvis D.E."/>
            <person name="Ho Y.S."/>
            <person name="Lightfoot D.J."/>
            <person name="Schmoeckel S.M."/>
            <person name="Li B."/>
            <person name="Borm T.J.A."/>
            <person name="Ohyanagi H."/>
            <person name="Mineta K."/>
            <person name="Michell C.T."/>
            <person name="Saber N."/>
            <person name="Kharbatia N.M."/>
            <person name="Rupper R.R."/>
            <person name="Sharp A.R."/>
            <person name="Dally N."/>
            <person name="Boughton B.A."/>
            <person name="Woo Y.H."/>
            <person name="Gao G."/>
            <person name="Schijlen E.G.W.M."/>
            <person name="Guo X."/>
            <person name="Momin A.A."/>
            <person name="Negrao S."/>
            <person name="Al-Babili S."/>
            <person name="Gehring C."/>
            <person name="Roessner U."/>
            <person name="Jung C."/>
            <person name="Murphy K."/>
            <person name="Arold S.T."/>
            <person name="Gojobori T."/>
            <person name="van der Linden C.G."/>
            <person name="van Loo E.N."/>
            <person name="Jellen E.N."/>
            <person name="Maughan P.J."/>
            <person name="Tester M."/>
        </authorList>
    </citation>
    <scope>NUCLEOTIDE SEQUENCE [LARGE SCALE GENOMIC DNA]</scope>
    <source>
        <strain evidence="2">cv. PI 614886</strain>
    </source>
</reference>
<sequence>MAARRNKLGGSPASSSSSRGGLYATTRCSCGLKAVVRTDTECNFMKWVDCGNGDDLRFQIFERETTIAELEM</sequence>
<feature type="region of interest" description="Disordered" evidence="1">
    <location>
        <begin position="1"/>
        <end position="22"/>
    </location>
</feature>
<organism evidence="2 3">
    <name type="scientific">Chenopodium quinoa</name>
    <name type="common">Quinoa</name>
    <dbReference type="NCBI Taxonomy" id="63459"/>
    <lineage>
        <taxon>Eukaryota</taxon>
        <taxon>Viridiplantae</taxon>
        <taxon>Streptophyta</taxon>
        <taxon>Embryophyta</taxon>
        <taxon>Tracheophyta</taxon>
        <taxon>Spermatophyta</taxon>
        <taxon>Magnoliopsida</taxon>
        <taxon>eudicotyledons</taxon>
        <taxon>Gunneridae</taxon>
        <taxon>Pentapetalae</taxon>
        <taxon>Caryophyllales</taxon>
        <taxon>Chenopodiaceae</taxon>
        <taxon>Chenopodioideae</taxon>
        <taxon>Atripliceae</taxon>
        <taxon>Chenopodium</taxon>
    </lineage>
</organism>
<dbReference type="AlphaFoldDB" id="A0A803N040"/>
<dbReference type="Proteomes" id="UP000596660">
    <property type="component" value="Unplaced"/>
</dbReference>
<evidence type="ECO:0000256" key="1">
    <source>
        <dbReference type="SAM" id="MobiDB-lite"/>
    </source>
</evidence>
<evidence type="ECO:0000313" key="2">
    <source>
        <dbReference type="EnsemblPlants" id="AUR62038324-RA:cds"/>
    </source>
</evidence>
<dbReference type="EnsemblPlants" id="AUR62038324-RA">
    <property type="protein sequence ID" value="AUR62038324-RA:cds"/>
    <property type="gene ID" value="AUR62038324"/>
</dbReference>
<proteinExistence type="predicted"/>
<protein>
    <submittedName>
        <fullName evidence="2">Uncharacterized protein</fullName>
    </submittedName>
</protein>
<name>A0A803N040_CHEQI</name>
<keyword evidence="3" id="KW-1185">Reference proteome</keyword>
<feature type="compositionally biased region" description="Low complexity" evidence="1">
    <location>
        <begin position="9"/>
        <end position="21"/>
    </location>
</feature>
<accession>A0A803N040</accession>
<evidence type="ECO:0000313" key="3">
    <source>
        <dbReference type="Proteomes" id="UP000596660"/>
    </source>
</evidence>
<dbReference type="Gramene" id="AUR62038324-RA">
    <property type="protein sequence ID" value="AUR62038324-RA:cds"/>
    <property type="gene ID" value="AUR62038324"/>
</dbReference>
<reference evidence="2" key="2">
    <citation type="submission" date="2021-03" db="UniProtKB">
        <authorList>
            <consortium name="EnsemblPlants"/>
        </authorList>
    </citation>
    <scope>IDENTIFICATION</scope>
</reference>